<evidence type="ECO:0008006" key="3">
    <source>
        <dbReference type="Google" id="ProtNLM"/>
    </source>
</evidence>
<accession>A0A6L5C125</accession>
<name>A0A6L5C125_9PSED</name>
<dbReference type="Proteomes" id="UP000475265">
    <property type="component" value="Unassembled WGS sequence"/>
</dbReference>
<protein>
    <recommendedName>
        <fullName evidence="3">RloB domain-containing protein</fullName>
    </recommendedName>
</protein>
<dbReference type="InterPro" id="IPR025591">
    <property type="entry name" value="RloB"/>
</dbReference>
<comment type="caution">
    <text evidence="1">The sequence shown here is derived from an EMBL/GenBank/DDBJ whole genome shotgun (WGS) entry which is preliminary data.</text>
</comment>
<dbReference type="Pfam" id="PF13707">
    <property type="entry name" value="RloB"/>
    <property type="match status" value="1"/>
</dbReference>
<proteinExistence type="predicted"/>
<gene>
    <name evidence="1" type="ORF">FX983_01125</name>
</gene>
<evidence type="ECO:0000313" key="1">
    <source>
        <dbReference type="EMBL" id="KAF2393164.1"/>
    </source>
</evidence>
<sequence>MPKPRSKKVRSLPNVFHIYCEGEKTEPYYINKYIQDLDQTDRKRVIQIEPTKKNTPVQLVEEAIKRKNSASCPEGDIFWVVFDRESVAKYSEELHDEAYDKAHASNIKIALSTVCFEQWILLHFVASTAPYASYDDLIKRSPLTREFKKISKKDYEKGHLDTYSYLKSRIQPARERATKVNATVKAAAANGRTRPHHLNPYTDLPLLLDAIDSFQ</sequence>
<dbReference type="RefSeq" id="WP_163908814.1">
    <property type="nucleotide sequence ID" value="NZ_JAAAXX010000001.1"/>
</dbReference>
<dbReference type="AlphaFoldDB" id="A0A6L5C125"/>
<reference evidence="1 2" key="1">
    <citation type="submission" date="2019-12" db="EMBL/GenBank/DDBJ databases">
        <title>Endophytic bacteria associated with Panax ginseng seedlings.</title>
        <authorList>
            <person name="Park J.M."/>
            <person name="Shin R."/>
            <person name="Jo S.H."/>
        </authorList>
    </citation>
    <scope>NUCLEOTIDE SEQUENCE [LARGE SCALE GENOMIC DNA]</scope>
    <source>
        <strain evidence="1 2">PgKB32</strain>
    </source>
</reference>
<organism evidence="1 2">
    <name type="scientific">Pseudomonas frederiksbergensis</name>
    <dbReference type="NCBI Taxonomy" id="104087"/>
    <lineage>
        <taxon>Bacteria</taxon>
        <taxon>Pseudomonadati</taxon>
        <taxon>Pseudomonadota</taxon>
        <taxon>Gammaproteobacteria</taxon>
        <taxon>Pseudomonadales</taxon>
        <taxon>Pseudomonadaceae</taxon>
        <taxon>Pseudomonas</taxon>
    </lineage>
</organism>
<evidence type="ECO:0000313" key="2">
    <source>
        <dbReference type="Proteomes" id="UP000475265"/>
    </source>
</evidence>
<dbReference type="EMBL" id="JAAAXX010000001">
    <property type="protein sequence ID" value="KAF2393164.1"/>
    <property type="molecule type" value="Genomic_DNA"/>
</dbReference>